<dbReference type="EMBL" id="BQNB010015923">
    <property type="protein sequence ID" value="GJT45699.1"/>
    <property type="molecule type" value="Genomic_DNA"/>
</dbReference>
<proteinExistence type="predicted"/>
<keyword evidence="2" id="KW-1185">Reference proteome</keyword>
<organism evidence="1 2">
    <name type="scientific">Tanacetum coccineum</name>
    <dbReference type="NCBI Taxonomy" id="301880"/>
    <lineage>
        <taxon>Eukaryota</taxon>
        <taxon>Viridiplantae</taxon>
        <taxon>Streptophyta</taxon>
        <taxon>Embryophyta</taxon>
        <taxon>Tracheophyta</taxon>
        <taxon>Spermatophyta</taxon>
        <taxon>Magnoliopsida</taxon>
        <taxon>eudicotyledons</taxon>
        <taxon>Gunneridae</taxon>
        <taxon>Pentapetalae</taxon>
        <taxon>asterids</taxon>
        <taxon>campanulids</taxon>
        <taxon>Asterales</taxon>
        <taxon>Asteraceae</taxon>
        <taxon>Asteroideae</taxon>
        <taxon>Anthemideae</taxon>
        <taxon>Anthemidinae</taxon>
        <taxon>Tanacetum</taxon>
    </lineage>
</organism>
<sequence length="341" mass="38160">MLVLKGVISGDRVEKEMNEDVERMSNVNGKCGDIGMECHNSNVSKSANADIASPVNDSFVDTLPTSVNEKGEEVVIFDEELVNEGNEKWKFTVCVDNEEVCFVKFKGEEEAWSIKGISTISSRLGRPIMMHQMTDDMCNRGTGRLGYARVLVEIEASKGFLDNIEINYVDKQNKKKYAKWVKVETEEEKEKSNNAGIKEKGKDGYAKVRNGRNFNGNGGKFNRAEGGFQGFRNGAKNNNVNFIFKPKVPIAPVDKGKQAMNGQQSGSDNVMESPSKVEKVWNIGKSNVEELKRSVNKYTVLSELDEENSSKTSDEIMINRRLIVDEFVKKKLQPSISDTKD</sequence>
<gene>
    <name evidence="1" type="ORF">Tco_0954414</name>
</gene>
<comment type="caution">
    <text evidence="1">The sequence shown here is derived from an EMBL/GenBank/DDBJ whole genome shotgun (WGS) entry which is preliminary data.</text>
</comment>
<evidence type="ECO:0000313" key="1">
    <source>
        <dbReference type="EMBL" id="GJT45699.1"/>
    </source>
</evidence>
<reference evidence="1" key="2">
    <citation type="submission" date="2022-01" db="EMBL/GenBank/DDBJ databases">
        <authorList>
            <person name="Yamashiro T."/>
            <person name="Shiraishi A."/>
            <person name="Satake H."/>
            <person name="Nakayama K."/>
        </authorList>
    </citation>
    <scope>NUCLEOTIDE SEQUENCE</scope>
</reference>
<reference evidence="1" key="1">
    <citation type="journal article" date="2022" name="Int. J. Mol. Sci.">
        <title>Draft Genome of Tanacetum Coccineum: Genomic Comparison of Closely Related Tanacetum-Family Plants.</title>
        <authorList>
            <person name="Yamashiro T."/>
            <person name="Shiraishi A."/>
            <person name="Nakayama K."/>
            <person name="Satake H."/>
        </authorList>
    </citation>
    <scope>NUCLEOTIDE SEQUENCE</scope>
</reference>
<dbReference type="Proteomes" id="UP001151760">
    <property type="component" value="Unassembled WGS sequence"/>
</dbReference>
<accession>A0ABQ5E4H0</accession>
<evidence type="ECO:0000313" key="2">
    <source>
        <dbReference type="Proteomes" id="UP001151760"/>
    </source>
</evidence>
<protein>
    <submittedName>
        <fullName evidence="1">Uncharacterized protein</fullName>
    </submittedName>
</protein>
<name>A0ABQ5E4H0_9ASTR</name>